<comment type="caution">
    <text evidence="2">The sequence shown here is derived from an EMBL/GenBank/DDBJ whole genome shotgun (WGS) entry which is preliminary data.</text>
</comment>
<dbReference type="Pfam" id="PF16087">
    <property type="entry name" value="DUF4817"/>
    <property type="match status" value="1"/>
</dbReference>
<dbReference type="EMBL" id="BMAU01021313">
    <property type="protein sequence ID" value="GFY12271.1"/>
    <property type="molecule type" value="Genomic_DNA"/>
</dbReference>
<organism evidence="2 3">
    <name type="scientific">Trichonephila clavipes</name>
    <name type="common">Golden silk orbweaver</name>
    <name type="synonym">Nephila clavipes</name>
    <dbReference type="NCBI Taxonomy" id="2585209"/>
    <lineage>
        <taxon>Eukaryota</taxon>
        <taxon>Metazoa</taxon>
        <taxon>Ecdysozoa</taxon>
        <taxon>Arthropoda</taxon>
        <taxon>Chelicerata</taxon>
        <taxon>Arachnida</taxon>
        <taxon>Araneae</taxon>
        <taxon>Araneomorphae</taxon>
        <taxon>Entelegynae</taxon>
        <taxon>Araneoidea</taxon>
        <taxon>Nephilidae</taxon>
        <taxon>Trichonephila</taxon>
    </lineage>
</organism>
<feature type="domain" description="DUF4817" evidence="1">
    <location>
        <begin position="4"/>
        <end position="44"/>
    </location>
</feature>
<gene>
    <name evidence="2" type="ORF">TNCV_283741</name>
</gene>
<keyword evidence="3" id="KW-1185">Reference proteome</keyword>
<dbReference type="InterPro" id="IPR032135">
    <property type="entry name" value="DUF4817"/>
</dbReference>
<reference evidence="2" key="1">
    <citation type="submission" date="2020-08" db="EMBL/GenBank/DDBJ databases">
        <title>Multicomponent nature underlies the extraordinary mechanical properties of spider dragline silk.</title>
        <authorList>
            <person name="Kono N."/>
            <person name="Nakamura H."/>
            <person name="Mori M."/>
            <person name="Yoshida Y."/>
            <person name="Ohtoshi R."/>
            <person name="Malay A.D."/>
            <person name="Moran D.A.P."/>
            <person name="Tomita M."/>
            <person name="Numata K."/>
            <person name="Arakawa K."/>
        </authorList>
    </citation>
    <scope>NUCLEOTIDE SEQUENCE</scope>
</reference>
<proteinExistence type="predicted"/>
<name>A0A8X6SHH1_TRICX</name>
<evidence type="ECO:0000313" key="3">
    <source>
        <dbReference type="Proteomes" id="UP000887159"/>
    </source>
</evidence>
<evidence type="ECO:0000313" key="2">
    <source>
        <dbReference type="EMBL" id="GFY12271.1"/>
    </source>
</evidence>
<dbReference type="Proteomes" id="UP000887159">
    <property type="component" value="Unassembled WGS sequence"/>
</dbReference>
<dbReference type="AlphaFoldDB" id="A0A8X6SHH1"/>
<evidence type="ECO:0000259" key="1">
    <source>
        <dbReference type="Pfam" id="PF16087"/>
    </source>
</evidence>
<protein>
    <recommendedName>
        <fullName evidence="1">DUF4817 domain-containing protein</fullName>
    </recommendedName>
</protein>
<accession>A0A8X6SHH1</accession>
<sequence>MHYMYCRTNGNYIDAVRMFRALFPDRRMPDHRIFQQLHRHFRETRSFHVTRHDAGQRRSVPSPSLEESTLIVVADKQKYKCCCSLRKCYLLRLPVGGTEMYVVAGSQSSRAEQLC</sequence>